<dbReference type="Proteomes" id="UP000178349">
    <property type="component" value="Unassembled WGS sequence"/>
</dbReference>
<accession>A0A1F6NR19</accession>
<evidence type="ECO:0000313" key="8">
    <source>
        <dbReference type="Proteomes" id="UP000178349"/>
    </source>
</evidence>
<dbReference type="SUPFAM" id="SSF55729">
    <property type="entry name" value="Acyl-CoA N-acyltransferases (Nat)"/>
    <property type="match status" value="2"/>
</dbReference>
<dbReference type="InterPro" id="IPR050644">
    <property type="entry name" value="PG_Glycine_Bridge_Synth"/>
</dbReference>
<dbReference type="GO" id="GO:0009252">
    <property type="term" value="P:peptidoglycan biosynthetic process"/>
    <property type="evidence" value="ECO:0007669"/>
    <property type="project" value="UniProtKB-KW"/>
</dbReference>
<dbReference type="PANTHER" id="PTHR36174">
    <property type="entry name" value="LIPID II:GLYCINE GLYCYLTRANSFERASE"/>
    <property type="match status" value="1"/>
</dbReference>
<keyword evidence="2" id="KW-0808">Transferase</keyword>
<evidence type="ECO:0000256" key="5">
    <source>
        <dbReference type="ARBA" id="ARBA00023315"/>
    </source>
</evidence>
<dbReference type="GO" id="GO:0071555">
    <property type="term" value="P:cell wall organization"/>
    <property type="evidence" value="ECO:0007669"/>
    <property type="project" value="UniProtKB-KW"/>
</dbReference>
<dbReference type="GO" id="GO:0016755">
    <property type="term" value="F:aminoacyltransferase activity"/>
    <property type="evidence" value="ECO:0007669"/>
    <property type="project" value="InterPro"/>
</dbReference>
<dbReference type="InterPro" id="IPR003447">
    <property type="entry name" value="FEMABX"/>
</dbReference>
<dbReference type="Gene3D" id="3.40.630.30">
    <property type="match status" value="1"/>
</dbReference>
<keyword evidence="4" id="KW-0573">Peptidoglycan synthesis</keyword>
<evidence type="ECO:0000313" key="7">
    <source>
        <dbReference type="EMBL" id="OGH86397.1"/>
    </source>
</evidence>
<dbReference type="Pfam" id="PF02388">
    <property type="entry name" value="FemAB"/>
    <property type="match status" value="3"/>
</dbReference>
<comment type="similarity">
    <text evidence="1">Belongs to the FemABX family.</text>
</comment>
<keyword evidence="6" id="KW-0961">Cell wall biogenesis/degradation</keyword>
<evidence type="ECO:0000256" key="1">
    <source>
        <dbReference type="ARBA" id="ARBA00009943"/>
    </source>
</evidence>
<gene>
    <name evidence="7" type="ORF">A2493_01045</name>
</gene>
<protein>
    <recommendedName>
        <fullName evidence="9">BioF2-like acetyltransferase domain-containing protein</fullName>
    </recommendedName>
</protein>
<evidence type="ECO:0000256" key="4">
    <source>
        <dbReference type="ARBA" id="ARBA00022984"/>
    </source>
</evidence>
<evidence type="ECO:0000256" key="6">
    <source>
        <dbReference type="ARBA" id="ARBA00023316"/>
    </source>
</evidence>
<evidence type="ECO:0000256" key="2">
    <source>
        <dbReference type="ARBA" id="ARBA00022679"/>
    </source>
</evidence>
<dbReference type="PROSITE" id="PS51191">
    <property type="entry name" value="FEMABX"/>
    <property type="match status" value="1"/>
</dbReference>
<name>A0A1F6NR19_9BACT</name>
<reference evidence="7 8" key="1">
    <citation type="journal article" date="2016" name="Nat. Commun.">
        <title>Thousands of microbial genomes shed light on interconnected biogeochemical processes in an aquifer system.</title>
        <authorList>
            <person name="Anantharaman K."/>
            <person name="Brown C.T."/>
            <person name="Hug L.A."/>
            <person name="Sharon I."/>
            <person name="Castelle C.J."/>
            <person name="Probst A.J."/>
            <person name="Thomas B.C."/>
            <person name="Singh A."/>
            <person name="Wilkins M.J."/>
            <person name="Karaoz U."/>
            <person name="Brodie E.L."/>
            <person name="Williams K.H."/>
            <person name="Hubbard S.S."/>
            <person name="Banfield J.F."/>
        </authorList>
    </citation>
    <scope>NUCLEOTIDE SEQUENCE [LARGE SCALE GENOMIC DNA]</scope>
</reference>
<evidence type="ECO:0000256" key="3">
    <source>
        <dbReference type="ARBA" id="ARBA00022960"/>
    </source>
</evidence>
<keyword evidence="3" id="KW-0133">Cell shape</keyword>
<organism evidence="7 8">
    <name type="scientific">Candidatus Magasanikbacteria bacterium RIFOXYC12_FULL_33_11</name>
    <dbReference type="NCBI Taxonomy" id="1798701"/>
    <lineage>
        <taxon>Bacteria</taxon>
        <taxon>Candidatus Magasanikiibacteriota</taxon>
    </lineage>
</organism>
<keyword evidence="5" id="KW-0012">Acyltransferase</keyword>
<dbReference type="InterPro" id="IPR016181">
    <property type="entry name" value="Acyl_CoA_acyltransferase"/>
</dbReference>
<dbReference type="PANTHER" id="PTHR36174:SF1">
    <property type="entry name" value="LIPID II:GLYCINE GLYCYLTRANSFERASE"/>
    <property type="match status" value="1"/>
</dbReference>
<dbReference type="AlphaFoldDB" id="A0A1F6NR19"/>
<dbReference type="EMBL" id="MFQW01000021">
    <property type="protein sequence ID" value="OGH86397.1"/>
    <property type="molecule type" value="Genomic_DNA"/>
</dbReference>
<proteinExistence type="inferred from homology"/>
<evidence type="ECO:0008006" key="9">
    <source>
        <dbReference type="Google" id="ProtNLM"/>
    </source>
</evidence>
<comment type="caution">
    <text evidence="7">The sequence shown here is derived from an EMBL/GenBank/DDBJ whole genome shotgun (WGS) entry which is preliminary data.</text>
</comment>
<sequence length="341" mass="40081">MYGIKEITNKQEWEDFLRKEDFILMKQSYKNGEFQKLMGENYWIFGIYEDNKLIGGSLIIGVHAKRGKFLLAPYGPIIKKDYINVLKIFVNFLKVKAKKEGYDFLKFSPFIDETEKNKNIYKEAGFRRAPIHILAETSWLLDLSPSEEELLKNMNKNHRNLINRCIRDGVKVDFSTTKEALKDFNDMLDYTAEKHNFVRFSKKYIEQEFYSFEKDNEVGVFRAYLPDNKQVDASAVVYFYGNSAAYRHGASLVQNKKLPTSYLLQWEAIREAKKRGLKYYNFWGIAPENCADSHPFKGITHFKKGFGGFQKDLLPAQDYVVTPKYWLNWLVETLRSKKRGF</sequence>
<dbReference type="GO" id="GO:0008360">
    <property type="term" value="P:regulation of cell shape"/>
    <property type="evidence" value="ECO:0007669"/>
    <property type="project" value="UniProtKB-KW"/>
</dbReference>